<dbReference type="Proteomes" id="UP000254208">
    <property type="component" value="Unassembled WGS sequence"/>
</dbReference>
<reference evidence="1 2" key="1">
    <citation type="submission" date="2018-06" db="EMBL/GenBank/DDBJ databases">
        <authorList>
            <consortium name="Pathogen Informatics"/>
            <person name="Doyle S."/>
        </authorList>
    </citation>
    <scope>NUCLEOTIDE SEQUENCE [LARGE SCALE GENOMIC DNA]</scope>
    <source>
        <strain evidence="1 2">NCTC11801</strain>
    </source>
</reference>
<sequence length="44" mass="5090">MSNSIFRTRIFEAQNHILELFVQSSHYLTSRQRARILKKIGGAA</sequence>
<organism evidence="1 2">
    <name type="scientific">Providencia rettgeri</name>
    <dbReference type="NCBI Taxonomy" id="587"/>
    <lineage>
        <taxon>Bacteria</taxon>
        <taxon>Pseudomonadati</taxon>
        <taxon>Pseudomonadota</taxon>
        <taxon>Gammaproteobacteria</taxon>
        <taxon>Enterobacterales</taxon>
        <taxon>Morganellaceae</taxon>
        <taxon>Providencia</taxon>
    </lineage>
</organism>
<dbReference type="GeneID" id="93675060"/>
<gene>
    <name evidence="1" type="ORF">NCTC11801_02960</name>
</gene>
<accession>A0A379FTM1</accession>
<dbReference type="EMBL" id="UGTZ01000001">
    <property type="protein sequence ID" value="SUC31987.1"/>
    <property type="molecule type" value="Genomic_DNA"/>
</dbReference>
<name>A0A379FTM1_PRORE</name>
<dbReference type="AlphaFoldDB" id="A0A379FTM1"/>
<dbReference type="RefSeq" id="WP_336432384.1">
    <property type="nucleotide sequence ID" value="NZ_CP077319.1"/>
</dbReference>
<evidence type="ECO:0000313" key="2">
    <source>
        <dbReference type="Proteomes" id="UP000254208"/>
    </source>
</evidence>
<protein>
    <submittedName>
        <fullName evidence="1">Uncharacterized protein</fullName>
    </submittedName>
</protein>
<proteinExistence type="predicted"/>
<evidence type="ECO:0000313" key="1">
    <source>
        <dbReference type="EMBL" id="SUC31987.1"/>
    </source>
</evidence>